<dbReference type="EMBL" id="BARS01024892">
    <property type="protein sequence ID" value="GAG12739.1"/>
    <property type="molecule type" value="Genomic_DNA"/>
</dbReference>
<accession>X0V3L8</accession>
<dbReference type="AlphaFoldDB" id="X0V3L8"/>
<name>X0V3L8_9ZZZZ</name>
<feature type="non-terminal residue" evidence="1">
    <location>
        <position position="91"/>
    </location>
</feature>
<evidence type="ECO:0000313" key="1">
    <source>
        <dbReference type="EMBL" id="GAG12739.1"/>
    </source>
</evidence>
<comment type="caution">
    <text evidence="1">The sequence shown here is derived from an EMBL/GenBank/DDBJ whole genome shotgun (WGS) entry which is preliminary data.</text>
</comment>
<proteinExistence type="predicted"/>
<sequence>MATCPNINLPEWKELVAAQGKARAYFLWNEYSGDVPGQEYTGVAGVESISPKVKQLIAKMGVDILDLQTYAEQNPDIDISGAYAIADAVGK</sequence>
<protein>
    <submittedName>
        <fullName evidence="1">Uncharacterized protein</fullName>
    </submittedName>
</protein>
<gene>
    <name evidence="1" type="ORF">S01H1_39445</name>
</gene>
<organism evidence="1">
    <name type="scientific">marine sediment metagenome</name>
    <dbReference type="NCBI Taxonomy" id="412755"/>
    <lineage>
        <taxon>unclassified sequences</taxon>
        <taxon>metagenomes</taxon>
        <taxon>ecological metagenomes</taxon>
    </lineage>
</organism>
<reference evidence="1" key="1">
    <citation type="journal article" date="2014" name="Front. Microbiol.">
        <title>High frequency of phylogenetically diverse reductive dehalogenase-homologous genes in deep subseafloor sedimentary metagenomes.</title>
        <authorList>
            <person name="Kawai M."/>
            <person name="Futagami T."/>
            <person name="Toyoda A."/>
            <person name="Takaki Y."/>
            <person name="Nishi S."/>
            <person name="Hori S."/>
            <person name="Arai W."/>
            <person name="Tsubouchi T."/>
            <person name="Morono Y."/>
            <person name="Uchiyama I."/>
            <person name="Ito T."/>
            <person name="Fujiyama A."/>
            <person name="Inagaki F."/>
            <person name="Takami H."/>
        </authorList>
    </citation>
    <scope>NUCLEOTIDE SEQUENCE</scope>
    <source>
        <strain evidence="1">Expedition CK06-06</strain>
    </source>
</reference>